<feature type="signal peptide" evidence="1">
    <location>
        <begin position="1"/>
        <end position="17"/>
    </location>
</feature>
<dbReference type="SUPFAM" id="SSF75471">
    <property type="entry name" value="YhbY-like"/>
    <property type="match status" value="1"/>
</dbReference>
<dbReference type="InterPro" id="IPR035920">
    <property type="entry name" value="YhbY-like_sf"/>
</dbReference>
<sequence>MKVSTTILIMTLSIVKAFNVQISSCSYPYSLSSKLEMTQNEELDVGLETAWRYVKKPLLRIGGKGLSDTIGNSLCELLNAHTAVKVKVNTNKLGSLEDVFEDMKLLVESSGKIKGVELLQFRNVENTIMFGLEGTQELIRTGLYPPPPPIDEDEVEEE</sequence>
<dbReference type="Gene3D" id="3.30.110.60">
    <property type="entry name" value="YhbY-like"/>
    <property type="match status" value="1"/>
</dbReference>
<evidence type="ECO:0000256" key="1">
    <source>
        <dbReference type="SAM" id="SignalP"/>
    </source>
</evidence>
<feature type="chain" id="PRO_5030977836" description="CRM domain-containing protein" evidence="1">
    <location>
        <begin position="18"/>
        <end position="158"/>
    </location>
</feature>
<evidence type="ECO:0008006" key="3">
    <source>
        <dbReference type="Google" id="ProtNLM"/>
    </source>
</evidence>
<keyword evidence="1" id="KW-0732">Signal</keyword>
<evidence type="ECO:0000313" key="2">
    <source>
        <dbReference type="EMBL" id="CAE0460273.1"/>
    </source>
</evidence>
<proteinExistence type="predicted"/>
<accession>A0A7S3V6F0</accession>
<gene>
    <name evidence="2" type="ORF">CDEB00056_LOCUS5114</name>
</gene>
<name>A0A7S3V6F0_9STRA</name>
<protein>
    <recommendedName>
        <fullName evidence="3">CRM domain-containing protein</fullName>
    </recommendedName>
</protein>
<dbReference type="EMBL" id="HBIO01006922">
    <property type="protein sequence ID" value="CAE0460273.1"/>
    <property type="molecule type" value="Transcribed_RNA"/>
</dbReference>
<dbReference type="AlphaFoldDB" id="A0A7S3V6F0"/>
<reference evidence="2" key="1">
    <citation type="submission" date="2021-01" db="EMBL/GenBank/DDBJ databases">
        <authorList>
            <person name="Corre E."/>
            <person name="Pelletier E."/>
            <person name="Niang G."/>
            <person name="Scheremetjew M."/>
            <person name="Finn R."/>
            <person name="Kale V."/>
            <person name="Holt S."/>
            <person name="Cochrane G."/>
            <person name="Meng A."/>
            <person name="Brown T."/>
            <person name="Cohen L."/>
        </authorList>
    </citation>
    <scope>NUCLEOTIDE SEQUENCE</scope>
    <source>
        <strain evidence="2">MM31A-1</strain>
    </source>
</reference>
<organism evidence="2">
    <name type="scientific">Chaetoceros debilis</name>
    <dbReference type="NCBI Taxonomy" id="122233"/>
    <lineage>
        <taxon>Eukaryota</taxon>
        <taxon>Sar</taxon>
        <taxon>Stramenopiles</taxon>
        <taxon>Ochrophyta</taxon>
        <taxon>Bacillariophyta</taxon>
        <taxon>Coscinodiscophyceae</taxon>
        <taxon>Chaetocerotophycidae</taxon>
        <taxon>Chaetocerotales</taxon>
        <taxon>Chaetocerotaceae</taxon>
        <taxon>Chaetoceros</taxon>
    </lineage>
</organism>